<evidence type="ECO:0000313" key="1">
    <source>
        <dbReference type="EMBL" id="MBP2475654.1"/>
    </source>
</evidence>
<accession>A0ABS5AGF2</accession>
<name>A0ABS5AGF2_9PSEU</name>
<evidence type="ECO:0000313" key="2">
    <source>
        <dbReference type="Proteomes" id="UP001519363"/>
    </source>
</evidence>
<keyword evidence="2" id="KW-1185">Reference proteome</keyword>
<dbReference type="EMBL" id="JAGIOO010000001">
    <property type="protein sequence ID" value="MBP2475654.1"/>
    <property type="molecule type" value="Genomic_DNA"/>
</dbReference>
<dbReference type="RefSeq" id="WP_143343000.1">
    <property type="nucleotide sequence ID" value="NZ_JAGIOO010000001.1"/>
</dbReference>
<sequence length="189" mass="20953">MRTAHVDEAAARLPDGRRLYVVAAVLTSSDDHGYLTSALVSLQSGNWPLHFRNETQDRRVTIANTLAEAPLHGAIMATVSTTDSGQEKARARLLCELLPRLEHIEQIGHVVLESRAGGDRFDRRTLNRLRMNHRVSGLRMDHAGKDLALLWTADFVASSYVAATRHNEPKPWEIINAAHPIEITELAPG</sequence>
<reference evidence="1 2" key="1">
    <citation type="submission" date="2021-03" db="EMBL/GenBank/DDBJ databases">
        <title>Sequencing the genomes of 1000 actinobacteria strains.</title>
        <authorList>
            <person name="Klenk H.-P."/>
        </authorList>
    </citation>
    <scope>NUCLEOTIDE SEQUENCE [LARGE SCALE GENOMIC DNA]</scope>
    <source>
        <strain evidence="1 2">DSM 44580</strain>
    </source>
</reference>
<proteinExistence type="predicted"/>
<gene>
    <name evidence="1" type="ORF">JOF53_004526</name>
</gene>
<evidence type="ECO:0008006" key="3">
    <source>
        <dbReference type="Google" id="ProtNLM"/>
    </source>
</evidence>
<organism evidence="1 2">
    <name type="scientific">Crossiella equi</name>
    <dbReference type="NCBI Taxonomy" id="130796"/>
    <lineage>
        <taxon>Bacteria</taxon>
        <taxon>Bacillati</taxon>
        <taxon>Actinomycetota</taxon>
        <taxon>Actinomycetes</taxon>
        <taxon>Pseudonocardiales</taxon>
        <taxon>Pseudonocardiaceae</taxon>
        <taxon>Crossiella</taxon>
    </lineage>
</organism>
<comment type="caution">
    <text evidence="1">The sequence shown here is derived from an EMBL/GenBank/DDBJ whole genome shotgun (WGS) entry which is preliminary data.</text>
</comment>
<dbReference type="Proteomes" id="UP001519363">
    <property type="component" value="Unassembled WGS sequence"/>
</dbReference>
<protein>
    <recommendedName>
        <fullName evidence="3">Pyridoxamine 5'-phosphate oxidase putative domain-containing protein</fullName>
    </recommendedName>
</protein>